<organism evidence="4 5">
    <name type="scientific">Nocardiopsis metallicus</name>
    <dbReference type="NCBI Taxonomy" id="179819"/>
    <lineage>
        <taxon>Bacteria</taxon>
        <taxon>Bacillati</taxon>
        <taxon>Actinomycetota</taxon>
        <taxon>Actinomycetes</taxon>
        <taxon>Streptosporangiales</taxon>
        <taxon>Nocardiopsidaceae</taxon>
        <taxon>Nocardiopsis</taxon>
    </lineage>
</organism>
<dbReference type="PANTHER" id="PTHR34700">
    <property type="entry name" value="POTASSIUM BINDING PROTEIN KBP"/>
    <property type="match status" value="1"/>
</dbReference>
<evidence type="ECO:0000256" key="2">
    <source>
        <dbReference type="SAM" id="Phobius"/>
    </source>
</evidence>
<keyword evidence="2" id="KW-0472">Membrane</keyword>
<dbReference type="InterPro" id="IPR052196">
    <property type="entry name" value="Bact_Kbp"/>
</dbReference>
<sequence length="1033" mass="110030">MNSRPIRSTLFGLAALAGIMLVVAGFPLVLLAVGHLPNPTSWSAQALMDAFTRPDDGSLFLSALTMVAWASWILFTGLIALEVVAQLRQRPVLRLPGLGWAQGLAAGLVSTVVVGLSSQTAMAATPEIMPVEMTQTAAHDSSTTPSASEESAKGAGQAETNSSYVVQDGDTYWSIAENQLGAGERYTEIVDLNQGQEMVDGVVLTGDEFPHPGWELLLPTGAADTQKAPAQEEPSEVLHTVQSGESLSQIALDHLGEANAYPDIFEANEGRAQTVGGSLTDPDLIRPGWDLAIPSTDQASTESTSEEPADQSAEDDIADPEEPSNEDDDTTPADPAESAAGDTQEGEPEEYPQPVDTEPEPATASPAPPSASPQAPQAEADDEDVVLDATLTADDSDLAATVAPWAGYSALAAAGLGAILLMRRRIQQRDRRPGHRIVQSQDPQIHEAEADLRASADPVSVELLDRALRSLSAKCASTQTPLPHILGARLGEDCELLVGEDQGIPVTPFRRVDARTWRVDQTSSALLDEESAREIPAPYPGLATLGLDNEGGQVLVDLPQIGAIGLAGEETAVSEVLTSLAVELSTSPAADHINVTCIGPIAPDLAQLVKTGRVRAFADVDACLKELELQTLEYASTGPGEDIAPEVVLSARPLSGQHLDRLSRVVGSAAAPPIALVARETDAHQLPGTWHLQAEGEQSLLGLGDINVTLQRVSWESYAQIRTLLETAEVTASVPAPGWEQVPQEAQLVNSGRTSSAEASASMSALMNLSEPASSESASLGSLRPRPLQGYEVQVRVLGRVEIIGPDTSTLEPGRRRSLTELACYLKLRPGRTPDQISRSMGGPRGPWTASTRSAHLSKLRAWLGRDSTGAPHFPTQADGTYVLAPSVGCDWEVFQELAKLGLAEDAQRATTLLEEALDLVSDEPFSGVGLDRYGWAEPLKPEMHAAMVDVAHTIAVRHLRDGFLEAARTALTKVLELDPACELLYRDLFRIEHKAHNPEGITRAVQRLHIALDQLDLEMSEETEKLLADLKR</sequence>
<accession>A0A840WEZ0</accession>
<feature type="transmembrane region" description="Helical" evidence="2">
    <location>
        <begin position="12"/>
        <end position="37"/>
    </location>
</feature>
<gene>
    <name evidence="4" type="ORF">HNR07_005821</name>
</gene>
<dbReference type="Proteomes" id="UP000579647">
    <property type="component" value="Unassembled WGS sequence"/>
</dbReference>
<dbReference type="Gene3D" id="1.25.40.10">
    <property type="entry name" value="Tetratricopeptide repeat domain"/>
    <property type="match status" value="1"/>
</dbReference>
<dbReference type="RefSeq" id="WP_184368542.1">
    <property type="nucleotide sequence ID" value="NZ_BAAAKM010000063.1"/>
</dbReference>
<keyword evidence="2" id="KW-1133">Transmembrane helix</keyword>
<feature type="transmembrane region" description="Helical" evidence="2">
    <location>
        <begin position="97"/>
        <end position="116"/>
    </location>
</feature>
<dbReference type="InterPro" id="IPR011990">
    <property type="entry name" value="TPR-like_helical_dom_sf"/>
</dbReference>
<dbReference type="InterPro" id="IPR005158">
    <property type="entry name" value="BTAD"/>
</dbReference>
<name>A0A840WEZ0_9ACTN</name>
<dbReference type="AlphaFoldDB" id="A0A840WEZ0"/>
<feature type="domain" description="LysM" evidence="3">
    <location>
        <begin position="162"/>
        <end position="218"/>
    </location>
</feature>
<evidence type="ECO:0000256" key="1">
    <source>
        <dbReference type="SAM" id="MobiDB-lite"/>
    </source>
</evidence>
<keyword evidence="2" id="KW-0812">Transmembrane</keyword>
<feature type="region of interest" description="Disordered" evidence="1">
    <location>
        <begin position="135"/>
        <end position="161"/>
    </location>
</feature>
<dbReference type="Pfam" id="PF01476">
    <property type="entry name" value="LysM"/>
    <property type="match status" value="2"/>
</dbReference>
<dbReference type="SMART" id="SM01043">
    <property type="entry name" value="BTAD"/>
    <property type="match status" value="1"/>
</dbReference>
<protein>
    <submittedName>
        <fullName evidence="4">LysM repeat protein</fullName>
    </submittedName>
</protein>
<feature type="domain" description="LysM" evidence="3">
    <location>
        <begin position="237"/>
        <end position="293"/>
    </location>
</feature>
<feature type="region of interest" description="Disordered" evidence="1">
    <location>
        <begin position="273"/>
        <end position="382"/>
    </location>
</feature>
<dbReference type="SMART" id="SM00257">
    <property type="entry name" value="LysM"/>
    <property type="match status" value="2"/>
</dbReference>
<dbReference type="Gene3D" id="3.10.350.10">
    <property type="entry name" value="LysM domain"/>
    <property type="match status" value="2"/>
</dbReference>
<dbReference type="InterPro" id="IPR018392">
    <property type="entry name" value="LysM"/>
</dbReference>
<evidence type="ECO:0000313" key="5">
    <source>
        <dbReference type="Proteomes" id="UP000579647"/>
    </source>
</evidence>
<comment type="caution">
    <text evidence="4">The sequence shown here is derived from an EMBL/GenBank/DDBJ whole genome shotgun (WGS) entry which is preliminary data.</text>
</comment>
<evidence type="ECO:0000259" key="3">
    <source>
        <dbReference type="PROSITE" id="PS51782"/>
    </source>
</evidence>
<reference evidence="4 5" key="1">
    <citation type="submission" date="2020-08" db="EMBL/GenBank/DDBJ databases">
        <title>Sequencing the genomes of 1000 actinobacteria strains.</title>
        <authorList>
            <person name="Klenk H.-P."/>
        </authorList>
    </citation>
    <scope>NUCLEOTIDE SEQUENCE [LARGE SCALE GENOMIC DNA]</scope>
    <source>
        <strain evidence="4 5">DSM 44598</strain>
    </source>
</reference>
<dbReference type="SUPFAM" id="SSF48452">
    <property type="entry name" value="TPR-like"/>
    <property type="match status" value="1"/>
</dbReference>
<dbReference type="PROSITE" id="PS51782">
    <property type="entry name" value="LYSM"/>
    <property type="match status" value="2"/>
</dbReference>
<evidence type="ECO:0000313" key="4">
    <source>
        <dbReference type="EMBL" id="MBB5494684.1"/>
    </source>
</evidence>
<dbReference type="InterPro" id="IPR036779">
    <property type="entry name" value="LysM_dom_sf"/>
</dbReference>
<dbReference type="CDD" id="cd00118">
    <property type="entry name" value="LysM"/>
    <property type="match status" value="2"/>
</dbReference>
<feature type="transmembrane region" description="Helical" evidence="2">
    <location>
        <begin position="57"/>
        <end position="85"/>
    </location>
</feature>
<proteinExistence type="predicted"/>
<dbReference type="PANTHER" id="PTHR34700:SF3">
    <property type="entry name" value="PHAGE-LIKE ELEMENT PBSX PROTEIN XKDQ"/>
    <property type="match status" value="1"/>
</dbReference>
<feature type="compositionally biased region" description="Acidic residues" evidence="1">
    <location>
        <begin position="304"/>
        <end position="331"/>
    </location>
</feature>
<dbReference type="EMBL" id="JACHDO010000001">
    <property type="protein sequence ID" value="MBB5494684.1"/>
    <property type="molecule type" value="Genomic_DNA"/>
</dbReference>
<keyword evidence="5" id="KW-1185">Reference proteome</keyword>